<dbReference type="Pfam" id="PF08824">
    <property type="entry name" value="Serine_rich"/>
    <property type="match status" value="1"/>
</dbReference>
<dbReference type="GO" id="GO:0016477">
    <property type="term" value="P:cell migration"/>
    <property type="evidence" value="ECO:0007669"/>
    <property type="project" value="TreeGrafter"/>
</dbReference>
<evidence type="ECO:0000256" key="2">
    <source>
        <dbReference type="ARBA" id="ARBA00004496"/>
    </source>
</evidence>
<feature type="transmembrane region" description="Helical" evidence="10">
    <location>
        <begin position="1125"/>
        <end position="1145"/>
    </location>
</feature>
<reference evidence="13" key="1">
    <citation type="submission" date="2021-01" db="EMBL/GenBank/DDBJ databases">
        <authorList>
            <person name="Li R."/>
            <person name="Bekaert M."/>
        </authorList>
    </citation>
    <scope>NUCLEOTIDE SEQUENCE</scope>
    <source>
        <strain evidence="13">Farmed</strain>
    </source>
</reference>
<feature type="transmembrane region" description="Helical" evidence="10">
    <location>
        <begin position="1208"/>
        <end position="1228"/>
    </location>
</feature>
<feature type="transmembrane region" description="Helical" evidence="10">
    <location>
        <begin position="38"/>
        <end position="65"/>
    </location>
</feature>
<dbReference type="FunFam" id="1.20.120.830:FF:000001">
    <property type="entry name" value="BCAR1 scaffold protein, Cas family member"/>
    <property type="match status" value="1"/>
</dbReference>
<dbReference type="EMBL" id="CAHIKZ030002596">
    <property type="protein sequence ID" value="CAE1289365.1"/>
    <property type="molecule type" value="Genomic_DNA"/>
</dbReference>
<keyword evidence="6" id="KW-0597">Phosphoprotein</keyword>
<feature type="transmembrane region" description="Helical" evidence="10">
    <location>
        <begin position="862"/>
        <end position="882"/>
    </location>
</feature>
<dbReference type="PANTHER" id="PTHR10654">
    <property type="entry name" value="CAS SCAFFOLDING PROTEIN"/>
    <property type="match status" value="1"/>
</dbReference>
<keyword evidence="5" id="KW-0963">Cytoplasm</keyword>
<sequence>MSGINNLLILFPLPLWLPFLFAFFLLSQISLSLLESLFYSFLPLIASLSPFFFSPFIVSLCFFFPHSDHITISFSYLSSLESHSLSVLPLESHSLSVLPLESHSVGQTDTDSPLYDHPPVRHAPEDYDVPPPRNLNTSGSNQHLEANYDTLPKEKTDSTSNQPIYNSPPNRITDSLNSFLPDAETYDVLPSNRSSMASFVSTESTMTLSSSASNLSLPRSSNTSSLCDSARSSLDVSAFYDVPPDHGHMMRQQFNDSVLDLYDTPPSRSKNSPSNSSLIEDYDIPKSAYDDYDIPPVEPSNFDMPSLVFEHALDELYDIPKSNAPVSEGVDRSFGSLTSNKGGSTTIYDIPPQVSRDSMLSAKSDSSDGQDVGRLSSCSTDSRGSDIPIYNELPLSLDAAMELLVKRRQSVQKAIFKMSSFISSTWRLKQNLEPKLYEIQMACNGVKTSLSDFVEFAEGTLANSVKTCDSKLANKLYKLLSPIQKALQQVIVSCKKLDEINWQITLLVSSEVSKDDDLGKIATLSKELPHDVRNLASFIQGNAVLLFKTAADTSGSKMELSKHEKPSGKTGFESIPARALNRRHSSDSVQNRPLPPPPPVNRPLPPTPNQFSKPWMSNRLPSKELNKIKKKNDDGDTDSVDSIDYDYVQLETHDKNPEKIAPTSSQPPEPHKKQNIYSSKITPDTSKVPTINERIAAEKLAESESSLEAAINSMQRGIASISDPPAPSFPETTDAAKTDSAVLTLLADKTEYSKEIESISKGLDYVALSKSLDIDFEKELKTPTNINENMNDIMSFTNVNVITPEKPLTQQKRLDPNDRQVLLYYYEQIETHYTLLSNSIEAFYNCIDSIQPPKVFISNSKFVVLSATKLVYIVLLSFYNCWHFIQLPLFSFSLLQIFLFSSFLFLLSLCFLFLFPSFLPFSLFFLFFLSQLFSSFLLFSLFFPCLLFFIFSFSFSFIFLYFLFFIHFFDSFFFHFLVFLFFIFFPFSFSIHFFPFFFFSFIFPFYFSFLFSPFIFSFFPFSFLLHFFPFSFLLHFFPFSFFIYFFPFSFSIHSFFPFSFSIHSFFPFSFSIHSFFPFSFSIHSFFPLFFFHSFIFPLFLFHFIFPFFFFIFFPFFFFHSFFPLFFFHSFFPLFFFHSFFPLFFFHSFFPFSFFFSFFPFSFFHSFFFPFSFFIHFFPFSFFIHFFPFSFFIHFFPFSFFIHFFPFSFFIHFFPFSFFIHFFPFLFFIHFFPFSFLLHFFFFFFIHFFSYFLFFIHFFNFFFSFIFSPFLFSFIFSPFLLSFNLVFSFSFIFSSFLHSYVFSSFFPFPHFSLFFFHSFFIHFFPFLLSFILVFSSFFPFLFSFILIPRSFFLIIFLQSEWKILLSFNIQPKKGKASLKHAVVQTLETSRHRRRLCKCLFSLKQHLRTFQLFFFLFTVKLCYIKFFFLGILREDFLNFLGRTCSLLKRETCLQLFSFPRIIFFGKRFAISMSGN</sequence>
<keyword evidence="7" id="KW-0130">Cell adhesion</keyword>
<feature type="region of interest" description="Disordered" evidence="9">
    <location>
        <begin position="557"/>
        <end position="641"/>
    </location>
</feature>
<keyword evidence="8" id="KW-0965">Cell junction</keyword>
<dbReference type="Gene3D" id="1.20.120.230">
    <property type="entry name" value="Alpha-catenin/vinculin-like"/>
    <property type="match status" value="1"/>
</dbReference>
<feature type="transmembrane region" description="Helical" evidence="10">
    <location>
        <begin position="6"/>
        <end position="26"/>
    </location>
</feature>
<dbReference type="GO" id="GO:0007155">
    <property type="term" value="P:cell adhesion"/>
    <property type="evidence" value="ECO:0007669"/>
    <property type="project" value="UniProtKB-KW"/>
</dbReference>
<dbReference type="InterPro" id="IPR037362">
    <property type="entry name" value="CAS_fam"/>
</dbReference>
<feature type="transmembrane region" description="Helical" evidence="10">
    <location>
        <begin position="972"/>
        <end position="989"/>
    </location>
</feature>
<dbReference type="Gene3D" id="1.20.120.830">
    <property type="entry name" value="Serine-rich domain"/>
    <property type="match status" value="1"/>
</dbReference>
<feature type="compositionally biased region" description="Pro residues" evidence="9">
    <location>
        <begin position="593"/>
        <end position="608"/>
    </location>
</feature>
<comment type="similarity">
    <text evidence="3">Belongs to the CAS family.</text>
</comment>
<feature type="domain" description="Serine rich protein interaction" evidence="11">
    <location>
        <begin position="395"/>
        <end position="549"/>
    </location>
</feature>
<feature type="region of interest" description="Disordered" evidence="9">
    <location>
        <begin position="104"/>
        <end position="143"/>
    </location>
</feature>
<feature type="region of interest" description="Disordered" evidence="9">
    <location>
        <begin position="259"/>
        <end position="281"/>
    </location>
</feature>
<feature type="transmembrane region" description="Helical" evidence="10">
    <location>
        <begin position="996"/>
        <end position="1019"/>
    </location>
</feature>
<evidence type="ECO:0000256" key="9">
    <source>
        <dbReference type="SAM" id="MobiDB-lite"/>
    </source>
</evidence>
<dbReference type="GO" id="GO:0005886">
    <property type="term" value="C:plasma membrane"/>
    <property type="evidence" value="ECO:0007669"/>
    <property type="project" value="TreeGrafter"/>
</dbReference>
<keyword evidence="14" id="KW-1185">Reference proteome</keyword>
<organism evidence="13 14">
    <name type="scientific">Acanthosepion pharaonis</name>
    <name type="common">Pharaoh cuttlefish</name>
    <name type="synonym">Sepia pharaonis</name>
    <dbReference type="NCBI Taxonomy" id="158019"/>
    <lineage>
        <taxon>Eukaryota</taxon>
        <taxon>Metazoa</taxon>
        <taxon>Spiralia</taxon>
        <taxon>Lophotrochozoa</taxon>
        <taxon>Mollusca</taxon>
        <taxon>Cephalopoda</taxon>
        <taxon>Coleoidea</taxon>
        <taxon>Decapodiformes</taxon>
        <taxon>Sepiida</taxon>
        <taxon>Sepiina</taxon>
        <taxon>Sepiidae</taxon>
        <taxon>Acanthosepion</taxon>
    </lineage>
</organism>
<comment type="caution">
    <text evidence="13">The sequence shown here is derived from an EMBL/GenBank/DDBJ whole genome shotgun (WGS) entry which is preliminary data.</text>
</comment>
<dbReference type="OrthoDB" id="5983572at2759"/>
<dbReference type="CDD" id="cd11549">
    <property type="entry name" value="Serine_rich_CAS"/>
    <property type="match status" value="1"/>
</dbReference>
<dbReference type="Proteomes" id="UP000597762">
    <property type="component" value="Unassembled WGS sequence"/>
</dbReference>
<proteinExistence type="inferred from homology"/>
<evidence type="ECO:0000259" key="12">
    <source>
        <dbReference type="Pfam" id="PF12026"/>
    </source>
</evidence>
<evidence type="ECO:0000256" key="4">
    <source>
        <dbReference type="ARBA" id="ARBA00022443"/>
    </source>
</evidence>
<feature type="region of interest" description="Disordered" evidence="9">
    <location>
        <begin position="653"/>
        <end position="686"/>
    </location>
</feature>
<name>A0A812D1G4_ACAPH</name>
<feature type="transmembrane region" description="Helical" evidence="10">
    <location>
        <begin position="894"/>
        <end position="915"/>
    </location>
</feature>
<evidence type="ECO:0000313" key="13">
    <source>
        <dbReference type="EMBL" id="CAE1289365.1"/>
    </source>
</evidence>
<gene>
    <name evidence="13" type="ORF">SPHA_47629</name>
</gene>
<feature type="compositionally biased region" description="Polar residues" evidence="9">
    <location>
        <begin position="134"/>
        <end position="143"/>
    </location>
</feature>
<dbReference type="GO" id="GO:0005737">
    <property type="term" value="C:cytoplasm"/>
    <property type="evidence" value="ECO:0007669"/>
    <property type="project" value="UniProtKB-SubCell"/>
</dbReference>
<feature type="transmembrane region" description="Helical" evidence="10">
    <location>
        <begin position="1058"/>
        <end position="1082"/>
    </location>
</feature>
<feature type="transmembrane region" description="Helical" evidence="10">
    <location>
        <begin position="1235"/>
        <end position="1258"/>
    </location>
</feature>
<feature type="transmembrane region" description="Helical" evidence="10">
    <location>
        <begin position="1312"/>
        <end position="1333"/>
    </location>
</feature>
<feature type="domain" description="CAS family C-terminal" evidence="12">
    <location>
        <begin position="762"/>
        <end position="873"/>
    </location>
</feature>
<feature type="transmembrane region" description="Helical" evidence="10">
    <location>
        <begin position="1025"/>
        <end position="1046"/>
    </location>
</feature>
<evidence type="ECO:0000259" key="11">
    <source>
        <dbReference type="Pfam" id="PF08824"/>
    </source>
</evidence>
<keyword evidence="4" id="KW-0728">SH3 domain</keyword>
<dbReference type="Pfam" id="PF12026">
    <property type="entry name" value="CAS_C"/>
    <property type="match status" value="1"/>
</dbReference>
<evidence type="ECO:0000256" key="1">
    <source>
        <dbReference type="ARBA" id="ARBA00004246"/>
    </source>
</evidence>
<feature type="compositionally biased region" description="Basic and acidic residues" evidence="9">
    <location>
        <begin position="621"/>
        <end position="634"/>
    </location>
</feature>
<feature type="transmembrane region" description="Helical" evidence="10">
    <location>
        <begin position="946"/>
        <end position="966"/>
    </location>
</feature>
<feature type="compositionally biased region" description="Polar residues" evidence="9">
    <location>
        <begin position="357"/>
        <end position="369"/>
    </location>
</feature>
<evidence type="ECO:0000256" key="10">
    <source>
        <dbReference type="SAM" id="Phobius"/>
    </source>
</evidence>
<feature type="transmembrane region" description="Helical" evidence="10">
    <location>
        <begin position="1094"/>
        <end position="1118"/>
    </location>
</feature>
<feature type="transmembrane region" description="Helical" evidence="10">
    <location>
        <begin position="1410"/>
        <end position="1430"/>
    </location>
</feature>
<feature type="compositionally biased region" description="Polar residues" evidence="9">
    <location>
        <begin position="675"/>
        <end position="686"/>
    </location>
</feature>
<feature type="region of interest" description="Disordered" evidence="9">
    <location>
        <begin position="357"/>
        <end position="381"/>
    </location>
</feature>
<feature type="transmembrane region" description="Helical" evidence="10">
    <location>
        <begin position="1339"/>
        <end position="1356"/>
    </location>
</feature>
<keyword evidence="10" id="KW-1133">Transmembrane helix</keyword>
<dbReference type="InterPro" id="IPR021901">
    <property type="entry name" value="CAS_C"/>
</dbReference>
<evidence type="ECO:0000313" key="14">
    <source>
        <dbReference type="Proteomes" id="UP000597762"/>
    </source>
</evidence>
<evidence type="ECO:0000256" key="5">
    <source>
        <dbReference type="ARBA" id="ARBA00022490"/>
    </source>
</evidence>
<evidence type="ECO:0000256" key="6">
    <source>
        <dbReference type="ARBA" id="ARBA00022553"/>
    </source>
</evidence>
<evidence type="ECO:0000256" key="8">
    <source>
        <dbReference type="ARBA" id="ARBA00022949"/>
    </source>
</evidence>
<protein>
    <submittedName>
        <fullName evidence="13">BCAR1</fullName>
    </submittedName>
</protein>
<dbReference type="InterPro" id="IPR014928">
    <property type="entry name" value="Serine_rich_dom"/>
</dbReference>
<feature type="compositionally biased region" description="Low complexity" evidence="9">
    <location>
        <begin position="265"/>
        <end position="277"/>
    </location>
</feature>
<accession>A0A812D1G4</accession>
<dbReference type="GO" id="GO:0005925">
    <property type="term" value="C:focal adhesion"/>
    <property type="evidence" value="ECO:0007669"/>
    <property type="project" value="UniProtKB-SubCell"/>
</dbReference>
<keyword evidence="10" id="KW-0472">Membrane</keyword>
<comment type="subcellular location">
    <subcellularLocation>
        <location evidence="1">Cell junction</location>
        <location evidence="1">Focal adhesion</location>
    </subcellularLocation>
    <subcellularLocation>
        <location evidence="2">Cytoplasm</location>
    </subcellularLocation>
</comment>
<evidence type="ECO:0000256" key="7">
    <source>
        <dbReference type="ARBA" id="ARBA00022889"/>
    </source>
</evidence>
<dbReference type="InterPro" id="IPR038319">
    <property type="entry name" value="Serine_rich_sf"/>
</dbReference>
<feature type="transmembrane region" description="Helical" evidence="10">
    <location>
        <begin position="1278"/>
        <end position="1300"/>
    </location>
</feature>
<evidence type="ECO:0000256" key="3">
    <source>
        <dbReference type="ARBA" id="ARBA00007848"/>
    </source>
</evidence>
<feature type="transmembrane region" description="Helical" evidence="10">
    <location>
        <begin position="1151"/>
        <end position="1174"/>
    </location>
</feature>
<dbReference type="PANTHER" id="PTHR10654:SF18">
    <property type="entry name" value="IP17195P"/>
    <property type="match status" value="1"/>
</dbReference>
<feature type="transmembrane region" description="Helical" evidence="10">
    <location>
        <begin position="921"/>
        <end position="939"/>
    </location>
</feature>
<dbReference type="GO" id="GO:0007169">
    <property type="term" value="P:cell surface receptor protein tyrosine kinase signaling pathway"/>
    <property type="evidence" value="ECO:0007669"/>
    <property type="project" value="TreeGrafter"/>
</dbReference>
<keyword evidence="10" id="KW-0812">Transmembrane</keyword>